<organism evidence="6 7">
    <name type="scientific">Hallerella porci</name>
    <dbReference type="NCBI Taxonomy" id="1945871"/>
    <lineage>
        <taxon>Bacteria</taxon>
        <taxon>Pseudomonadati</taxon>
        <taxon>Fibrobacterota</taxon>
        <taxon>Fibrobacteria</taxon>
        <taxon>Fibrobacterales</taxon>
        <taxon>Fibrobacteraceae</taxon>
        <taxon>Hallerella</taxon>
    </lineage>
</organism>
<evidence type="ECO:0000256" key="4">
    <source>
        <dbReference type="ARBA" id="ARBA00023136"/>
    </source>
</evidence>
<evidence type="ECO:0000256" key="3">
    <source>
        <dbReference type="ARBA" id="ARBA00022989"/>
    </source>
</evidence>
<keyword evidence="4 5" id="KW-0472">Membrane</keyword>
<feature type="transmembrane region" description="Helical" evidence="5">
    <location>
        <begin position="268"/>
        <end position="287"/>
    </location>
</feature>
<comment type="caution">
    <text evidence="6">The sequence shown here is derived from an EMBL/GenBank/DDBJ whole genome shotgun (WGS) entry which is preliminary data.</text>
</comment>
<evidence type="ECO:0000256" key="2">
    <source>
        <dbReference type="ARBA" id="ARBA00022692"/>
    </source>
</evidence>
<dbReference type="PRINTS" id="PR00762">
    <property type="entry name" value="CLCHANNEL"/>
</dbReference>
<evidence type="ECO:0000313" key="7">
    <source>
        <dbReference type="Proteomes" id="UP000245523"/>
    </source>
</evidence>
<name>A0ABX5LN93_9BACT</name>
<dbReference type="PANTHER" id="PTHR43427:SF12">
    <property type="entry name" value="CHLORIDE TRANSPORTER"/>
    <property type="match status" value="1"/>
</dbReference>
<dbReference type="EMBL" id="QGHD01000002">
    <property type="protein sequence ID" value="PWL03894.1"/>
    <property type="molecule type" value="Genomic_DNA"/>
</dbReference>
<feature type="transmembrane region" description="Helical" evidence="5">
    <location>
        <begin position="308"/>
        <end position="325"/>
    </location>
</feature>
<comment type="subcellular location">
    <subcellularLocation>
        <location evidence="1">Membrane</location>
        <topology evidence="1">Multi-pass membrane protein</topology>
    </subcellularLocation>
</comment>
<feature type="transmembrane region" description="Helical" evidence="5">
    <location>
        <begin position="383"/>
        <end position="406"/>
    </location>
</feature>
<dbReference type="Gene3D" id="1.10.3080.10">
    <property type="entry name" value="Clc chloride channel"/>
    <property type="match status" value="1"/>
</dbReference>
<feature type="transmembrane region" description="Helical" evidence="5">
    <location>
        <begin position="86"/>
        <end position="103"/>
    </location>
</feature>
<keyword evidence="3 5" id="KW-1133">Transmembrane helix</keyword>
<dbReference type="Pfam" id="PF00654">
    <property type="entry name" value="Voltage_CLC"/>
    <property type="match status" value="1"/>
</dbReference>
<evidence type="ECO:0000256" key="1">
    <source>
        <dbReference type="ARBA" id="ARBA00004141"/>
    </source>
</evidence>
<gene>
    <name evidence="6" type="ORF">B0H50_10266</name>
</gene>
<dbReference type="PANTHER" id="PTHR43427">
    <property type="entry name" value="CHLORIDE CHANNEL PROTEIN CLC-E"/>
    <property type="match status" value="1"/>
</dbReference>
<accession>A0ABX5LN93</accession>
<protein>
    <submittedName>
        <fullName evidence="6">H+/Cl-antiporter ClcA</fullName>
    </submittedName>
</protein>
<keyword evidence="7" id="KW-1185">Reference proteome</keyword>
<proteinExistence type="predicted"/>
<feature type="transmembrane region" description="Helical" evidence="5">
    <location>
        <begin position="353"/>
        <end position="371"/>
    </location>
</feature>
<feature type="transmembrane region" description="Helical" evidence="5">
    <location>
        <begin position="418"/>
        <end position="443"/>
    </location>
</feature>
<evidence type="ECO:0000256" key="5">
    <source>
        <dbReference type="SAM" id="Phobius"/>
    </source>
</evidence>
<evidence type="ECO:0000313" key="6">
    <source>
        <dbReference type="EMBL" id="PWL03894.1"/>
    </source>
</evidence>
<dbReference type="InterPro" id="IPR014743">
    <property type="entry name" value="Cl-channel_core"/>
</dbReference>
<dbReference type="InterPro" id="IPR050368">
    <property type="entry name" value="ClC-type_chloride_channel"/>
</dbReference>
<keyword evidence="2 5" id="KW-0812">Transmembrane</keyword>
<sequence>MNFKDFGKYNQFKEQFANMPPELKEQMMKMAKERMQAKVREFFKKWFSLPALTGIAILLGAFVGALMALFGRVLLAAGDLRSTYPLYFIPALALVGAGIVFAYRKWGKDSSRGMSLVFAVGQGKESKIPLQLIPLVMIGTWATHLFGGSAGREGVAVQIGGTVGNFISRKLPIEGASHILLVAGMAAGFSGLFQIPFAATAFALEVLVIGYLDFKSLLPTAAAAFTACKVSNLLGLEKFSVDLNELLQTHFGTSVNAMLFHDGLDISLILKIAGLGILFGIVGGCFAKVLQLSKDFFAKKFPDSMRRILMMGIVLSALFLLLWQGRYSGLGTNLIDIAFAENGVASGIQNYDWILKFLLTILTLSAGFLGGEVTPLFSIGSTFGVVAAAAFGIPIPLAASLGYAAVFGSATKTLLAPILIGCEVFGFDALPAFFIACVMARVCNGGQSVYNQRKIILN</sequence>
<dbReference type="InterPro" id="IPR001807">
    <property type="entry name" value="ClC"/>
</dbReference>
<dbReference type="Proteomes" id="UP000245523">
    <property type="component" value="Unassembled WGS sequence"/>
</dbReference>
<reference evidence="6 7" key="1">
    <citation type="submission" date="2018-05" db="EMBL/GenBank/DDBJ databases">
        <title>Animal gut microbial communities from fecal samples from Wisconsin, USA.</title>
        <authorList>
            <person name="Neumann A."/>
        </authorList>
    </citation>
    <scope>NUCLEOTIDE SEQUENCE [LARGE SCALE GENOMIC DNA]</scope>
    <source>
        <strain evidence="6 7">UWS4</strain>
    </source>
</reference>
<dbReference type="SUPFAM" id="SSF81340">
    <property type="entry name" value="Clc chloride channel"/>
    <property type="match status" value="1"/>
</dbReference>
<feature type="transmembrane region" description="Helical" evidence="5">
    <location>
        <begin position="179"/>
        <end position="212"/>
    </location>
</feature>